<keyword evidence="3" id="KW-0378">Hydrolase</keyword>
<name>A0A9W6VZE2_9ACTN</name>
<feature type="region of interest" description="Disordered" evidence="1">
    <location>
        <begin position="1"/>
        <end position="24"/>
    </location>
</feature>
<organism evidence="3 4">
    <name type="scientific">Actinoallomurus iriomotensis</name>
    <dbReference type="NCBI Taxonomy" id="478107"/>
    <lineage>
        <taxon>Bacteria</taxon>
        <taxon>Bacillati</taxon>
        <taxon>Actinomycetota</taxon>
        <taxon>Actinomycetes</taxon>
        <taxon>Streptosporangiales</taxon>
        <taxon>Thermomonosporaceae</taxon>
        <taxon>Actinoallomurus</taxon>
    </lineage>
</organism>
<dbReference type="InterPro" id="IPR053136">
    <property type="entry name" value="UTP_pyrophosphatase-like"/>
</dbReference>
<dbReference type="EMBL" id="BSTK01000003">
    <property type="protein sequence ID" value="GLY84622.1"/>
    <property type="molecule type" value="Genomic_DNA"/>
</dbReference>
<dbReference type="GO" id="GO:0016787">
    <property type="term" value="F:hydrolase activity"/>
    <property type="evidence" value="ECO:0007669"/>
    <property type="project" value="UniProtKB-KW"/>
</dbReference>
<comment type="caution">
    <text evidence="3">The sequence shown here is derived from an EMBL/GenBank/DDBJ whole genome shotgun (WGS) entry which is preliminary data.</text>
</comment>
<dbReference type="PANTHER" id="PTHR30399:SF1">
    <property type="entry name" value="UTP PYROPHOSPHATASE"/>
    <property type="match status" value="1"/>
</dbReference>
<evidence type="ECO:0000313" key="4">
    <source>
        <dbReference type="Proteomes" id="UP001165074"/>
    </source>
</evidence>
<keyword evidence="4" id="KW-1185">Reference proteome</keyword>
<dbReference type="InterPro" id="IPR002725">
    <property type="entry name" value="YgjP-like_metallopeptidase"/>
</dbReference>
<accession>A0A9W6VZE2</accession>
<dbReference type="Pfam" id="PF01863">
    <property type="entry name" value="YgjP-like"/>
    <property type="match status" value="1"/>
</dbReference>
<proteinExistence type="predicted"/>
<sequence length="176" mass="19785">MPPTGEIEVRRSSRRRRTVTARRDGDKTVVMMPAGLSDAEEQEWIATVLERLARREARRRPSDAALFDRARELASRYLDGRAAPASVRWVGNQRSRWGSCTPEDGTIRLSAQLRGMPGWVVDYVLLHELTHLIEPGHGPAFWKLVNRYPRTERARGYLEGVAATASLPLADGEPVT</sequence>
<dbReference type="Gene3D" id="3.30.2010.10">
    <property type="entry name" value="Metalloproteases ('zincins'), catalytic domain"/>
    <property type="match status" value="1"/>
</dbReference>
<feature type="domain" description="YgjP-like metallopeptidase" evidence="2">
    <location>
        <begin position="38"/>
        <end position="158"/>
    </location>
</feature>
<dbReference type="CDD" id="cd07344">
    <property type="entry name" value="M48_yhfN_like"/>
    <property type="match status" value="1"/>
</dbReference>
<protein>
    <submittedName>
        <fullName evidence="3">Metal-dependent hydrolase</fullName>
    </submittedName>
</protein>
<evidence type="ECO:0000313" key="3">
    <source>
        <dbReference type="EMBL" id="GLY84622.1"/>
    </source>
</evidence>
<reference evidence="3" key="1">
    <citation type="submission" date="2023-03" db="EMBL/GenBank/DDBJ databases">
        <title>Actinoallomurus iriomotensis NBRC 103684.</title>
        <authorList>
            <person name="Ichikawa N."/>
            <person name="Sato H."/>
            <person name="Tonouchi N."/>
        </authorList>
    </citation>
    <scope>NUCLEOTIDE SEQUENCE</scope>
    <source>
        <strain evidence="3">NBRC 103684</strain>
    </source>
</reference>
<gene>
    <name evidence="3" type="ORF">Airi02_025510</name>
</gene>
<evidence type="ECO:0000259" key="2">
    <source>
        <dbReference type="Pfam" id="PF01863"/>
    </source>
</evidence>
<evidence type="ECO:0000256" key="1">
    <source>
        <dbReference type="SAM" id="MobiDB-lite"/>
    </source>
</evidence>
<dbReference type="AlphaFoldDB" id="A0A9W6VZE2"/>
<dbReference type="PANTHER" id="PTHR30399">
    <property type="entry name" value="UNCHARACTERIZED PROTEIN YGJP"/>
    <property type="match status" value="1"/>
</dbReference>
<dbReference type="Proteomes" id="UP001165074">
    <property type="component" value="Unassembled WGS sequence"/>
</dbReference>
<dbReference type="RefSeq" id="WP_285570430.1">
    <property type="nucleotide sequence ID" value="NZ_BSTJ01000001.1"/>
</dbReference>